<comment type="subcellular location">
    <subcellularLocation>
        <location evidence="4 14">Cytoplasm</location>
    </subcellularLocation>
</comment>
<accession>A0A848F6I1</accession>
<dbReference type="EC" id="3.1.26.4" evidence="6 14"/>
<dbReference type="PANTHER" id="PTHR10954:SF18">
    <property type="entry name" value="RIBONUCLEASE HII"/>
    <property type="match status" value="1"/>
</dbReference>
<dbReference type="InterPro" id="IPR001352">
    <property type="entry name" value="RNase_HII/HIII"/>
</dbReference>
<dbReference type="NCBIfam" id="NF000596">
    <property type="entry name" value="PRK00015.1-4"/>
    <property type="match status" value="1"/>
</dbReference>
<evidence type="ECO:0000259" key="17">
    <source>
        <dbReference type="PROSITE" id="PS51975"/>
    </source>
</evidence>
<dbReference type="EMBL" id="JABBFW010000002">
    <property type="protein sequence ID" value="NML14305.1"/>
    <property type="molecule type" value="Genomic_DNA"/>
</dbReference>
<dbReference type="RefSeq" id="WP_169159196.1">
    <property type="nucleotide sequence ID" value="NZ_JABBFW010000002.1"/>
</dbReference>
<evidence type="ECO:0000256" key="8">
    <source>
        <dbReference type="ARBA" id="ARBA00022490"/>
    </source>
</evidence>
<keyword evidence="19" id="KW-1185">Reference proteome</keyword>
<keyword evidence="12 14" id="KW-0378">Hydrolase</keyword>
<reference evidence="18 19" key="1">
    <citation type="submission" date="2020-04" db="EMBL/GenBank/DDBJ databases">
        <title>Azohydromonas sp. isolated from soil.</title>
        <authorList>
            <person name="Dahal R.H."/>
        </authorList>
    </citation>
    <scope>NUCLEOTIDE SEQUENCE [LARGE SCALE GENOMIC DNA]</scope>
    <source>
        <strain evidence="18 19">G-1-1-14</strain>
    </source>
</reference>
<evidence type="ECO:0000256" key="1">
    <source>
        <dbReference type="ARBA" id="ARBA00000077"/>
    </source>
</evidence>
<comment type="function">
    <text evidence="3 14 16">Endonuclease that specifically degrades the RNA of RNA-DNA hybrids.</text>
</comment>
<keyword evidence="9 14" id="KW-0540">Nuclease</keyword>
<dbReference type="GO" id="GO:0030145">
    <property type="term" value="F:manganese ion binding"/>
    <property type="evidence" value="ECO:0007669"/>
    <property type="project" value="UniProtKB-UniRule"/>
</dbReference>
<dbReference type="GO" id="GO:0043137">
    <property type="term" value="P:DNA replication, removal of RNA primer"/>
    <property type="evidence" value="ECO:0007669"/>
    <property type="project" value="TreeGrafter"/>
</dbReference>
<dbReference type="GO" id="GO:0005737">
    <property type="term" value="C:cytoplasm"/>
    <property type="evidence" value="ECO:0007669"/>
    <property type="project" value="UniProtKB-SubCell"/>
</dbReference>
<feature type="binding site" evidence="14 15">
    <location>
        <position position="28"/>
    </location>
    <ligand>
        <name>a divalent metal cation</name>
        <dbReference type="ChEBI" id="CHEBI:60240"/>
    </ligand>
</feature>
<dbReference type="AlphaFoldDB" id="A0A848F6I1"/>
<comment type="cofactor">
    <cofactor evidence="2">
        <name>Mg(2+)</name>
        <dbReference type="ChEBI" id="CHEBI:18420"/>
    </cofactor>
</comment>
<dbReference type="GO" id="GO:0006298">
    <property type="term" value="P:mismatch repair"/>
    <property type="evidence" value="ECO:0007669"/>
    <property type="project" value="TreeGrafter"/>
</dbReference>
<comment type="caution">
    <text evidence="18">The sequence shown here is derived from an EMBL/GenBank/DDBJ whole genome shotgun (WGS) entry which is preliminary data.</text>
</comment>
<dbReference type="InterPro" id="IPR022898">
    <property type="entry name" value="RNase_HII"/>
</dbReference>
<evidence type="ECO:0000256" key="11">
    <source>
        <dbReference type="ARBA" id="ARBA00022759"/>
    </source>
</evidence>
<keyword evidence="8 14" id="KW-0963">Cytoplasm</keyword>
<evidence type="ECO:0000313" key="18">
    <source>
        <dbReference type="EMBL" id="NML14305.1"/>
    </source>
</evidence>
<feature type="domain" description="RNase H type-2" evidence="17">
    <location>
        <begin position="21"/>
        <end position="210"/>
    </location>
</feature>
<feature type="binding site" evidence="14 15">
    <location>
        <position position="119"/>
    </location>
    <ligand>
        <name>a divalent metal cation</name>
        <dbReference type="ChEBI" id="CHEBI:60240"/>
    </ligand>
</feature>
<dbReference type="GO" id="GO:0003723">
    <property type="term" value="F:RNA binding"/>
    <property type="evidence" value="ECO:0007669"/>
    <property type="project" value="UniProtKB-UniRule"/>
</dbReference>
<dbReference type="SUPFAM" id="SSF53098">
    <property type="entry name" value="Ribonuclease H-like"/>
    <property type="match status" value="1"/>
</dbReference>
<feature type="binding site" evidence="14 15">
    <location>
        <position position="27"/>
    </location>
    <ligand>
        <name>a divalent metal cation</name>
        <dbReference type="ChEBI" id="CHEBI:60240"/>
    </ligand>
</feature>
<comment type="catalytic activity">
    <reaction evidence="1 14 15 16">
        <text>Endonucleolytic cleavage to 5'-phosphomonoester.</text>
        <dbReference type="EC" id="3.1.26.4"/>
    </reaction>
</comment>
<evidence type="ECO:0000256" key="6">
    <source>
        <dbReference type="ARBA" id="ARBA00012180"/>
    </source>
</evidence>
<evidence type="ECO:0000256" key="3">
    <source>
        <dbReference type="ARBA" id="ARBA00004065"/>
    </source>
</evidence>
<keyword evidence="10 14" id="KW-0479">Metal-binding</keyword>
<evidence type="ECO:0000256" key="5">
    <source>
        <dbReference type="ARBA" id="ARBA00007383"/>
    </source>
</evidence>
<evidence type="ECO:0000256" key="16">
    <source>
        <dbReference type="RuleBase" id="RU003515"/>
    </source>
</evidence>
<keyword evidence="11 14" id="KW-0255">Endonuclease</keyword>
<evidence type="ECO:0000313" key="19">
    <source>
        <dbReference type="Proteomes" id="UP000574067"/>
    </source>
</evidence>
<dbReference type="HAMAP" id="MF_00052_B">
    <property type="entry name" value="RNase_HII_B"/>
    <property type="match status" value="1"/>
</dbReference>
<comment type="cofactor">
    <cofactor evidence="14 15">
        <name>Mn(2+)</name>
        <dbReference type="ChEBI" id="CHEBI:29035"/>
    </cofactor>
    <cofactor evidence="14 15">
        <name>Mg(2+)</name>
        <dbReference type="ChEBI" id="CHEBI:18420"/>
    </cofactor>
    <text evidence="14 15">Manganese or magnesium. Binds 1 divalent metal ion per monomer in the absence of substrate. May bind a second metal ion after substrate binding.</text>
</comment>
<name>A0A848F6I1_9BURK</name>
<evidence type="ECO:0000256" key="9">
    <source>
        <dbReference type="ARBA" id="ARBA00022722"/>
    </source>
</evidence>
<evidence type="ECO:0000256" key="14">
    <source>
        <dbReference type="HAMAP-Rule" id="MF_00052"/>
    </source>
</evidence>
<dbReference type="FunFam" id="3.30.420.10:FF:000006">
    <property type="entry name" value="Ribonuclease HII"/>
    <property type="match status" value="1"/>
</dbReference>
<dbReference type="Gene3D" id="3.30.420.10">
    <property type="entry name" value="Ribonuclease H-like superfamily/Ribonuclease H"/>
    <property type="match status" value="1"/>
</dbReference>
<dbReference type="InterPro" id="IPR012337">
    <property type="entry name" value="RNaseH-like_sf"/>
</dbReference>
<evidence type="ECO:0000256" key="10">
    <source>
        <dbReference type="ARBA" id="ARBA00022723"/>
    </source>
</evidence>
<keyword evidence="13 14" id="KW-0464">Manganese</keyword>
<protein>
    <recommendedName>
        <fullName evidence="7 14">Ribonuclease HII</fullName>
        <shortName evidence="14">RNase HII</shortName>
        <ecNumber evidence="6 14">3.1.26.4</ecNumber>
    </recommendedName>
</protein>
<gene>
    <name evidence="14 18" type="primary">rnhB</name>
    <name evidence="18" type="ORF">HHL10_04850</name>
</gene>
<sequence length="213" mass="22889">MRLHDCWIGPEQMALCFDVPGLVAGVDEAGRGPLAGPVVAAAVILDDDDPIEGLADSKALTARRRELLFDQVRARALSFCIAEASVEEIDRLNILHATMLAMKRAVEGLRLKPAKALVDGNRLPPLRIPAEAIVRGDALVASISAASILAKVHRDRLCAQLHAEYPHYGFDVHKGYPTPAHLAALRAHGASAVHRRSFRPVREALAAGGREVA</sequence>
<comment type="similarity">
    <text evidence="5 14 16">Belongs to the RNase HII family.</text>
</comment>
<dbReference type="CDD" id="cd07182">
    <property type="entry name" value="RNase_HII_bacteria_HII_like"/>
    <property type="match status" value="1"/>
</dbReference>
<dbReference type="PROSITE" id="PS51975">
    <property type="entry name" value="RNASE_H_2"/>
    <property type="match status" value="1"/>
</dbReference>
<dbReference type="GO" id="GO:0004523">
    <property type="term" value="F:RNA-DNA hybrid ribonuclease activity"/>
    <property type="evidence" value="ECO:0007669"/>
    <property type="project" value="UniProtKB-UniRule"/>
</dbReference>
<dbReference type="GO" id="GO:0032299">
    <property type="term" value="C:ribonuclease H2 complex"/>
    <property type="evidence" value="ECO:0007669"/>
    <property type="project" value="TreeGrafter"/>
</dbReference>
<evidence type="ECO:0000256" key="7">
    <source>
        <dbReference type="ARBA" id="ARBA00019179"/>
    </source>
</evidence>
<evidence type="ECO:0000256" key="15">
    <source>
        <dbReference type="PROSITE-ProRule" id="PRU01319"/>
    </source>
</evidence>
<dbReference type="InterPro" id="IPR024567">
    <property type="entry name" value="RNase_HII/HIII_dom"/>
</dbReference>
<proteinExistence type="inferred from homology"/>
<dbReference type="Proteomes" id="UP000574067">
    <property type="component" value="Unassembled WGS sequence"/>
</dbReference>
<evidence type="ECO:0000256" key="4">
    <source>
        <dbReference type="ARBA" id="ARBA00004496"/>
    </source>
</evidence>
<evidence type="ECO:0000256" key="13">
    <source>
        <dbReference type="ARBA" id="ARBA00023211"/>
    </source>
</evidence>
<dbReference type="PANTHER" id="PTHR10954">
    <property type="entry name" value="RIBONUCLEASE H2 SUBUNIT A"/>
    <property type="match status" value="1"/>
</dbReference>
<dbReference type="Pfam" id="PF01351">
    <property type="entry name" value="RNase_HII"/>
    <property type="match status" value="1"/>
</dbReference>
<evidence type="ECO:0000256" key="2">
    <source>
        <dbReference type="ARBA" id="ARBA00001946"/>
    </source>
</evidence>
<evidence type="ECO:0000256" key="12">
    <source>
        <dbReference type="ARBA" id="ARBA00022801"/>
    </source>
</evidence>
<dbReference type="InterPro" id="IPR036397">
    <property type="entry name" value="RNaseH_sf"/>
</dbReference>
<organism evidence="18 19">
    <name type="scientific">Azohydromonas caseinilytica</name>
    <dbReference type="NCBI Taxonomy" id="2728836"/>
    <lineage>
        <taxon>Bacteria</taxon>
        <taxon>Pseudomonadati</taxon>
        <taxon>Pseudomonadota</taxon>
        <taxon>Betaproteobacteria</taxon>
        <taxon>Burkholderiales</taxon>
        <taxon>Sphaerotilaceae</taxon>
        <taxon>Azohydromonas</taxon>
    </lineage>
</organism>
<dbReference type="NCBIfam" id="NF000595">
    <property type="entry name" value="PRK00015.1-3"/>
    <property type="match status" value="1"/>
</dbReference>